<evidence type="ECO:0000259" key="1">
    <source>
        <dbReference type="Pfam" id="PF04326"/>
    </source>
</evidence>
<dbReference type="Pfam" id="PF04326">
    <property type="entry name" value="SLFN_AlbA_2"/>
    <property type="match status" value="1"/>
</dbReference>
<proteinExistence type="predicted"/>
<dbReference type="AlphaFoldDB" id="A0A5J4Q1C4"/>
<comment type="caution">
    <text evidence="2">The sequence shown here is derived from an EMBL/GenBank/DDBJ whole genome shotgun (WGS) entry which is preliminary data.</text>
</comment>
<sequence length="491" mass="56645">MKIRIEIKMTDQQLIDLLNELVKQPNESEWVEFKLNFHSAEEIGERISALSNGACIHNQSYGYLVFGIEDGSHIIKGTTFKGKTHKAKGNEDLEHWLATRLNPRIDFSIYEFGYDVQRHITLFVIPATKVQPVEFINQAYIRVGSITRKLNDFPEKQAKIWKKTILLFEKEIAKDNLQASDISKYLSTETYFDLMKLPYPSTQQGVIDKFMEEGLIAKNHGHYAITKLGAIGFAKNLRDFESVERKSPRVIVYKGKNKVETIREQSGSKGYAIGFDGLVTWINSQLPANEEIGKALRTESRMYPEIAIRELVANALIHQDLNEKGFPMIEIFTDRIEISNAGTPLVTPERFIDAYVSRNEKLADIMRRMGFCEEKGSGMDKVIFYNELYQLPPVNIIVAEQRTRVTIYSYKTLNDLDKSEKIRACYQHACLKYVSNEKMTNQSLRARFKIEDQNYSIASRIIRIALEEKVIKEDNPDNQSRKYACYIPFWA</sequence>
<organism evidence="2">
    <name type="scientific">termite gut metagenome</name>
    <dbReference type="NCBI Taxonomy" id="433724"/>
    <lineage>
        <taxon>unclassified sequences</taxon>
        <taxon>metagenomes</taxon>
        <taxon>organismal metagenomes</taxon>
    </lineage>
</organism>
<dbReference type="EMBL" id="SNRY01005312">
    <property type="protein sequence ID" value="KAA6315282.1"/>
    <property type="molecule type" value="Genomic_DNA"/>
</dbReference>
<dbReference type="PANTHER" id="PTHR30595:SF6">
    <property type="entry name" value="SCHLAFEN ALBA-2 DOMAIN-CONTAINING PROTEIN"/>
    <property type="match status" value="1"/>
</dbReference>
<dbReference type="InterPro" id="IPR038461">
    <property type="entry name" value="Schlafen_AlbA_2_dom_sf"/>
</dbReference>
<dbReference type="InterPro" id="IPR007421">
    <property type="entry name" value="Schlafen_AlbA_2_dom"/>
</dbReference>
<dbReference type="InterPro" id="IPR038475">
    <property type="entry name" value="RecG_C_sf"/>
</dbReference>
<name>A0A5J4Q1C4_9ZZZZ</name>
<dbReference type="Gene3D" id="3.30.565.60">
    <property type="match status" value="1"/>
</dbReference>
<dbReference type="Pfam" id="PF13749">
    <property type="entry name" value="HATPase_c_4"/>
    <property type="match status" value="1"/>
</dbReference>
<dbReference type="PANTHER" id="PTHR30595">
    <property type="entry name" value="GLPR-RELATED TRANSCRIPTIONAL REPRESSOR"/>
    <property type="match status" value="1"/>
</dbReference>
<evidence type="ECO:0000313" key="2">
    <source>
        <dbReference type="EMBL" id="KAA6315282.1"/>
    </source>
</evidence>
<feature type="domain" description="Schlafen AlbA-2" evidence="1">
    <location>
        <begin position="27"/>
        <end position="151"/>
    </location>
</feature>
<accession>A0A5J4Q1C4</accession>
<dbReference type="Gene3D" id="3.30.950.30">
    <property type="entry name" value="Schlafen, AAA domain"/>
    <property type="match status" value="1"/>
</dbReference>
<reference evidence="2" key="1">
    <citation type="submission" date="2019-03" db="EMBL/GenBank/DDBJ databases">
        <title>Single cell metagenomics reveals metabolic interactions within the superorganism composed of flagellate Streblomastix strix and complex community of Bacteroidetes bacteria on its surface.</title>
        <authorList>
            <person name="Treitli S.C."/>
            <person name="Kolisko M."/>
            <person name="Husnik F."/>
            <person name="Keeling P."/>
            <person name="Hampl V."/>
        </authorList>
    </citation>
    <scope>NUCLEOTIDE SEQUENCE</scope>
    <source>
        <strain evidence="2">STM</strain>
    </source>
</reference>
<gene>
    <name evidence="2" type="ORF">EZS27_034234</name>
</gene>
<protein>
    <recommendedName>
        <fullName evidence="1">Schlafen AlbA-2 domain-containing protein</fullName>
    </recommendedName>
</protein>